<dbReference type="GO" id="GO:0003677">
    <property type="term" value="F:DNA binding"/>
    <property type="evidence" value="ECO:0007669"/>
    <property type="project" value="InterPro"/>
</dbReference>
<evidence type="ECO:0000313" key="4">
    <source>
        <dbReference type="Proteomes" id="UP001300604"/>
    </source>
</evidence>
<dbReference type="RefSeq" id="WP_066648750.1">
    <property type="nucleotide sequence ID" value="NZ_CP135996.1"/>
</dbReference>
<dbReference type="AlphaFoldDB" id="A0AA97D957"/>
<dbReference type="GO" id="GO:0000150">
    <property type="term" value="F:DNA strand exchange activity"/>
    <property type="evidence" value="ECO:0007669"/>
    <property type="project" value="InterPro"/>
</dbReference>
<dbReference type="InterPro" id="IPR006119">
    <property type="entry name" value="Resolv_N"/>
</dbReference>
<name>A0AA97D957_9FIRM</name>
<accession>A0AA97D957</accession>
<sequence>MEQKKRAWLYCRIDAPEDAHGMLKGQKKGLYDYADQMGFIVVGCSEDLGGGLKYNRPGLIEVEHVAEQGRMDVLLVKQLSRLGRDSAQTLDFLRKLEQSNIRLYSPLEGEIGLFKDIHAIHRLTMDVKGEVPS</sequence>
<reference evidence="3" key="2">
    <citation type="submission" date="2024-06" db="EMBL/GenBank/DDBJ databases">
        <title>Caproicibacterium argilliputei sp. nov, a novel caproic acid producing anaerobic bacterium isolated from pit mud.</title>
        <authorList>
            <person name="Xia S."/>
        </authorList>
    </citation>
    <scope>NUCLEOTIDE SEQUENCE</scope>
    <source>
        <strain evidence="3">ZCY20-5</strain>
    </source>
</reference>
<dbReference type="Pfam" id="PF00239">
    <property type="entry name" value="Resolvase"/>
    <property type="match status" value="1"/>
</dbReference>
<dbReference type="EMBL" id="CP135996">
    <property type="protein sequence ID" value="WOC31146.1"/>
    <property type="molecule type" value="Genomic_DNA"/>
</dbReference>
<evidence type="ECO:0000259" key="2">
    <source>
        <dbReference type="SMART" id="SM00857"/>
    </source>
</evidence>
<dbReference type="InterPro" id="IPR036162">
    <property type="entry name" value="Resolvase-like_N_sf"/>
</dbReference>
<dbReference type="SMART" id="SM00857">
    <property type="entry name" value="Resolvase"/>
    <property type="match status" value="1"/>
</dbReference>
<evidence type="ECO:0000313" key="3">
    <source>
        <dbReference type="EMBL" id="WOC31146.1"/>
    </source>
</evidence>
<keyword evidence="4" id="KW-1185">Reference proteome</keyword>
<dbReference type="SUPFAM" id="SSF53041">
    <property type="entry name" value="Resolvase-like"/>
    <property type="match status" value="1"/>
</dbReference>
<dbReference type="PANTHER" id="PTHR30461:SF26">
    <property type="entry name" value="RESOLVASE HOMOLOG YNEB"/>
    <property type="match status" value="1"/>
</dbReference>
<protein>
    <submittedName>
        <fullName evidence="3">Recombinase family protein</fullName>
    </submittedName>
</protein>
<gene>
    <name evidence="3" type="ORF">PXC00_07880</name>
</gene>
<dbReference type="PANTHER" id="PTHR30461">
    <property type="entry name" value="DNA-INVERTASE FROM LAMBDOID PROPHAGE"/>
    <property type="match status" value="1"/>
</dbReference>
<dbReference type="InterPro" id="IPR050639">
    <property type="entry name" value="SSR_resolvase"/>
</dbReference>
<dbReference type="KEGG" id="carl:PXC00_07880"/>
<evidence type="ECO:0000256" key="1">
    <source>
        <dbReference type="ARBA" id="ARBA00009913"/>
    </source>
</evidence>
<proteinExistence type="inferred from homology"/>
<dbReference type="Proteomes" id="UP001300604">
    <property type="component" value="Chromosome"/>
</dbReference>
<dbReference type="Gene3D" id="3.40.50.1390">
    <property type="entry name" value="Resolvase, N-terminal catalytic domain"/>
    <property type="match status" value="1"/>
</dbReference>
<feature type="domain" description="Resolvase/invertase-type recombinase catalytic" evidence="2">
    <location>
        <begin position="7"/>
        <end position="131"/>
    </location>
</feature>
<comment type="similarity">
    <text evidence="1">Belongs to the site-specific recombinase resolvase family.</text>
</comment>
<organism evidence="3 4">
    <name type="scientific">Caproicibacterium argilliputei</name>
    <dbReference type="NCBI Taxonomy" id="3030016"/>
    <lineage>
        <taxon>Bacteria</taxon>
        <taxon>Bacillati</taxon>
        <taxon>Bacillota</taxon>
        <taxon>Clostridia</taxon>
        <taxon>Eubacteriales</taxon>
        <taxon>Oscillospiraceae</taxon>
        <taxon>Caproicibacterium</taxon>
    </lineage>
</organism>
<reference evidence="3" key="1">
    <citation type="submission" date="2023-09" db="EMBL/GenBank/DDBJ databases">
        <authorList>
            <person name="Zeng C."/>
        </authorList>
    </citation>
    <scope>NUCLEOTIDE SEQUENCE</scope>
    <source>
        <strain evidence="3">ZCY20-5</strain>
    </source>
</reference>